<reference evidence="1 2" key="1">
    <citation type="journal article" date="2019" name="ACS Chem. Biol.">
        <title>Identification and Mobilization of a Cryptic Antibiotic Biosynthesis Gene Locus from a Human-Pathogenic Nocardia Isolate.</title>
        <authorList>
            <person name="Herisse M."/>
            <person name="Ishida K."/>
            <person name="Porter J.L."/>
            <person name="Howden B."/>
            <person name="Hertweck C."/>
            <person name="Stinear T.P."/>
            <person name="Pidot S.J."/>
        </authorList>
    </citation>
    <scope>NUCLEOTIDE SEQUENCE [LARGE SCALE GENOMIC DNA]</scope>
    <source>
        <strain evidence="1 2">AUSMDU00012715</strain>
    </source>
</reference>
<dbReference type="Proteomes" id="UP000500953">
    <property type="component" value="Chromosome"/>
</dbReference>
<accession>A0A6G9Z7B7</accession>
<protein>
    <submittedName>
        <fullName evidence="1">Uncharacterized protein</fullName>
    </submittedName>
</protein>
<name>A0A6G9Z7B7_9NOCA</name>
<organism evidence="1 2">
    <name type="scientific">Nocardia terpenica</name>
    <dbReference type="NCBI Taxonomy" id="455432"/>
    <lineage>
        <taxon>Bacteria</taxon>
        <taxon>Bacillati</taxon>
        <taxon>Actinomycetota</taxon>
        <taxon>Actinomycetes</taxon>
        <taxon>Mycobacteriales</taxon>
        <taxon>Nocardiaceae</taxon>
        <taxon>Nocardia</taxon>
    </lineage>
</organism>
<gene>
    <name evidence="1" type="ORF">F6W96_25900</name>
</gene>
<evidence type="ECO:0000313" key="1">
    <source>
        <dbReference type="EMBL" id="QIS21247.1"/>
    </source>
</evidence>
<proteinExistence type="predicted"/>
<dbReference type="EMBL" id="CP046173">
    <property type="protein sequence ID" value="QIS21247.1"/>
    <property type="molecule type" value="Genomic_DNA"/>
</dbReference>
<dbReference type="AlphaFoldDB" id="A0A6G9Z7B7"/>
<evidence type="ECO:0000313" key="2">
    <source>
        <dbReference type="Proteomes" id="UP000500953"/>
    </source>
</evidence>
<dbReference type="RefSeq" id="WP_167488545.1">
    <property type="nucleotide sequence ID" value="NZ_CP046173.1"/>
</dbReference>
<sequence>MTDTATKVATVHIERVNLIGHARVFKLSEPFDVDGQPCSYVIVWITPADHFQNAQSGVIPATEWGTVLGGHLRRRAGMTLLDCYDPDNTEYVHGCYLTTLKMLGYTYVTPDQFPTENETTTG</sequence>